<protein>
    <submittedName>
        <fullName evidence="1">Uncharacterized protein</fullName>
    </submittedName>
</protein>
<organism evidence="1">
    <name type="scientific">marine sediment metagenome</name>
    <dbReference type="NCBI Taxonomy" id="412755"/>
    <lineage>
        <taxon>unclassified sequences</taxon>
        <taxon>metagenomes</taxon>
        <taxon>ecological metagenomes</taxon>
    </lineage>
</organism>
<gene>
    <name evidence="1" type="ORF">S01H1_79159</name>
</gene>
<sequence>MEPVSLWLHLRDDPRVLPRVHYWAYMRVIERIRHNRVTDGQDPLRHINGVTARFAMGHINA</sequence>
<reference evidence="1" key="1">
    <citation type="journal article" date="2014" name="Front. Microbiol.">
        <title>High frequency of phylogenetically diverse reductive dehalogenase-homologous genes in deep subseafloor sedimentary metagenomes.</title>
        <authorList>
            <person name="Kawai M."/>
            <person name="Futagami T."/>
            <person name="Toyoda A."/>
            <person name="Takaki Y."/>
            <person name="Nishi S."/>
            <person name="Hori S."/>
            <person name="Arai W."/>
            <person name="Tsubouchi T."/>
            <person name="Morono Y."/>
            <person name="Uchiyama I."/>
            <person name="Ito T."/>
            <person name="Fujiyama A."/>
            <person name="Inagaki F."/>
            <person name="Takami H."/>
        </authorList>
    </citation>
    <scope>NUCLEOTIDE SEQUENCE</scope>
    <source>
        <strain evidence="1">Expedition CK06-06</strain>
    </source>
</reference>
<name>X0YVR0_9ZZZZ</name>
<dbReference type="EMBL" id="BARS01053331">
    <property type="protein sequence ID" value="GAG50722.1"/>
    <property type="molecule type" value="Genomic_DNA"/>
</dbReference>
<evidence type="ECO:0000313" key="1">
    <source>
        <dbReference type="EMBL" id="GAG50722.1"/>
    </source>
</evidence>
<comment type="caution">
    <text evidence="1">The sequence shown here is derived from an EMBL/GenBank/DDBJ whole genome shotgun (WGS) entry which is preliminary data.</text>
</comment>
<accession>X0YVR0</accession>
<proteinExistence type="predicted"/>
<dbReference type="AlphaFoldDB" id="X0YVR0"/>